<dbReference type="Proteomes" id="UP001354073">
    <property type="component" value="Unassembled WGS sequence"/>
</dbReference>
<proteinExistence type="predicted"/>
<keyword evidence="1" id="KW-0378">Hydrolase</keyword>
<protein>
    <submittedName>
        <fullName evidence="1">S1 family peptidase</fullName>
        <ecNumber evidence="1">3.4.21.-</ecNumber>
    </submittedName>
</protein>
<dbReference type="EMBL" id="JAVHXJ020000079">
    <property type="protein sequence ID" value="MGI1898999.1"/>
    <property type="molecule type" value="Genomic_DNA"/>
</dbReference>
<comment type="caution">
    <text evidence="1">The sequence shown here is derived from an EMBL/GenBank/DDBJ whole genome shotgun (WGS) entry which is preliminary data.</text>
</comment>
<gene>
    <name evidence="1" type="ORF">REH74_015825</name>
</gene>
<organism evidence="1 2">
    <name type="scientific">Vibrio campbellii</name>
    <dbReference type="NCBI Taxonomy" id="680"/>
    <lineage>
        <taxon>Bacteria</taxon>
        <taxon>Pseudomonadati</taxon>
        <taxon>Pseudomonadota</taxon>
        <taxon>Gammaproteobacteria</taxon>
        <taxon>Vibrionales</taxon>
        <taxon>Vibrionaceae</taxon>
        <taxon>Vibrio</taxon>
    </lineage>
</organism>
<dbReference type="EC" id="3.4.21.-" evidence="1"/>
<reference evidence="1" key="1">
    <citation type="submission" date="2024-11" db="EMBL/GenBank/DDBJ databases">
        <title>Identification of new Vibrio campbellii strains harboring the pVA1 plasmid isolated from Penaeus vannamei postlarvae affected by outbreaks of acute hepatopancreatic necrosis disease (AHPND) in Mexico.</title>
        <authorList>
            <person name="Gomez-Gil B."/>
            <person name="Enciso-Ibarra J."/>
        </authorList>
    </citation>
    <scope>NUCLEOTIDE SEQUENCE</scope>
    <source>
        <strain evidence="1">M270204</strain>
    </source>
</reference>
<accession>A0ACC7RAK5</accession>
<name>A0ACC7RAK5_9VIBR</name>
<sequence length="566" mass="61374">MNTNQTKWLPLGICAVSLSSPSVLADIKTKIINGEAVTQGNWPFMVALVSKNMDAYKGHFCGASFIGDRYVLTAAHCIEAKSHEDVEVVIGVSDLSSPDTAKHRYAVEHIYAHESYSKEPVSNDIAIIELAQGPSESKVTLVDGYARGNLAVGQVLTVMGWGDQNPSEEEISQTSELHKVNVPLVDQDQCTQVPHDGYAEIGDDAFCAGYKEGGRDACSGDSGGPLLLPNNGKYEQLGIVSWGEGCAQPNAYGVYTNVSHFEDWIEQQTVGLNYRAKEVLGVRSLGLILHTFELTNNSDQEIEISKVSPSFVHSSPTINNMSASITNNNCQTLSVGESCEVSVSYDLDSVGMHEFGVQVHTNSLLATFTPRAYVLGANAAHQGVSDLVDFPNSGVYSTQRWTTTEASISSPVIEHDGSTALIVEGIPTGTVSMDLSVFAEEDHDILEIHINGFQVVQVPGEISGRVDLPMVRDADNSFMIMYKKGGLGDADNGKVTIENMTYTDELITNELNFTPAQEAEDSESSGGTIGWHWLIVLLAGLIARKCPLKHKNDRQTFKQPRQREAL</sequence>
<evidence type="ECO:0000313" key="2">
    <source>
        <dbReference type="Proteomes" id="UP001354073"/>
    </source>
</evidence>
<evidence type="ECO:0000313" key="1">
    <source>
        <dbReference type="EMBL" id="MGI1898999.1"/>
    </source>
</evidence>